<feature type="compositionally biased region" description="Low complexity" evidence="7">
    <location>
        <begin position="406"/>
        <end position="420"/>
    </location>
</feature>
<evidence type="ECO:0000256" key="2">
    <source>
        <dbReference type="ARBA" id="ARBA00022723"/>
    </source>
</evidence>
<evidence type="ECO:0000256" key="1">
    <source>
        <dbReference type="ARBA" id="ARBA00022527"/>
    </source>
</evidence>
<keyword evidence="11" id="KW-1185">Reference proteome</keyword>
<keyword evidence="10" id="KW-0808">Transferase</keyword>
<keyword evidence="4" id="KW-0862">Zinc</keyword>
<feature type="region of interest" description="Disordered" evidence="7">
    <location>
        <begin position="332"/>
        <end position="378"/>
    </location>
</feature>
<feature type="region of interest" description="Disordered" evidence="7">
    <location>
        <begin position="405"/>
        <end position="445"/>
    </location>
</feature>
<dbReference type="Pfam" id="PF07714">
    <property type="entry name" value="PK_Tyr_Ser-Thr"/>
    <property type="match status" value="1"/>
</dbReference>
<dbReference type="CDD" id="cd00029">
    <property type="entry name" value="C1"/>
    <property type="match status" value="1"/>
</dbReference>
<keyword evidence="1" id="KW-0723">Serine/threonine-protein kinase</keyword>
<dbReference type="PROSITE" id="PS00107">
    <property type="entry name" value="PROTEIN_KINASE_ATP"/>
    <property type="match status" value="1"/>
</dbReference>
<sequence length="883" mass="99402">MNSVFSDSIRNPSELHAILHETRSDENEEELHSKELLKLLKESPLPYDSDIIGITQRVPDDLEFAQSRNLLEFTNIHSGDSSPASRSGHSTSPIVSSTPNTPGNSTCYSDLNSNVQFVYPDSNGGLSPRPIGKNSVSCSPPGHLYSRAESHFPYAIPSSPCPEYKSRPSTTSLPPYPCFTTPRSHNNIITVTLPFGQYTKVKHRNKLKETILKRLTLRNISVEDCRFYQIYQVPAYQPQKVEISLDAIDQTFSGNELVIEHKNSKIISNSPHKFTKKKLHMMKLCLVCKKSLFKDFFMCEKCKGGFHEKCLQMDFVCTAGAIKNEHPIENTIRNGVHTADRKSSSALGFRSRSNSEPKDPLEVISPPPTTPNLANGHKDEPVMTKYLVPIGEKIEFAPKFPHKGVSNANSFPNNPNNTGNKQRISESSYSNKSNRPQHKISLQHPLHDYTRNMSADSSVKNKRSLGGLADHENLRSKSISNLDTVVVSTSPDPILPEMRVGSAPTSPKSNTPPPTSRPLMVSIPTLHKRDPIFSSGEPSPTILLRNHKPSNAARSSTWVVRPNMVKFGELIGQGSYGTVYKGEYHGTVAIKMLTCSDPGPEQLDAFNEEIEMLRQTRHDNILLFMGYIPYPFAILTSWCDGNTLYFHLHISEEEIPQDKMNQIVLQTAQGMSYLHTSRKIIHRDLKSQNIFLLSDYTVKIGDFGLATMKSRWSGPKQFIEPQGSLLWMAPEVMRAGTDGYKDPYSFRSDVYSFGIVLYEIITGDLPPFKDQNMHILLFQIGLGILRPEITFVRKNTPNYLVDLCGKCISFDKDERPLFSDFCEKLETELFCEDTQSDIDRFIIRKISRRVSETNIADLLDSWPIILDRGLAREIQTLPHQTPT</sequence>
<dbReference type="InterPro" id="IPR011009">
    <property type="entry name" value="Kinase-like_dom_sf"/>
</dbReference>
<evidence type="ECO:0000256" key="5">
    <source>
        <dbReference type="ARBA" id="ARBA00022840"/>
    </source>
</evidence>
<dbReference type="InterPro" id="IPR008271">
    <property type="entry name" value="Ser/Thr_kinase_AS"/>
</dbReference>
<keyword evidence="2" id="KW-0479">Metal-binding</keyword>
<dbReference type="GO" id="GO:0004709">
    <property type="term" value="F:MAP kinase kinase kinase activity"/>
    <property type="evidence" value="ECO:0007669"/>
    <property type="project" value="TreeGrafter"/>
</dbReference>
<dbReference type="InterPro" id="IPR046349">
    <property type="entry name" value="C1-like_sf"/>
</dbReference>
<dbReference type="EMBL" id="JAKMXF010000233">
    <property type="protein sequence ID" value="KAI6654118.1"/>
    <property type="molecule type" value="Genomic_DNA"/>
</dbReference>
<dbReference type="Proteomes" id="UP001165289">
    <property type="component" value="Unassembled WGS sequence"/>
</dbReference>
<organism evidence="10 11">
    <name type="scientific">Oopsacas minuta</name>
    <dbReference type="NCBI Taxonomy" id="111878"/>
    <lineage>
        <taxon>Eukaryota</taxon>
        <taxon>Metazoa</taxon>
        <taxon>Porifera</taxon>
        <taxon>Hexactinellida</taxon>
        <taxon>Hexasterophora</taxon>
        <taxon>Lyssacinosida</taxon>
        <taxon>Leucopsacidae</taxon>
        <taxon>Oopsacas</taxon>
    </lineage>
</organism>
<dbReference type="PROSITE" id="PS00108">
    <property type="entry name" value="PROTEIN_KINASE_ST"/>
    <property type="match status" value="1"/>
</dbReference>
<dbReference type="AlphaFoldDB" id="A0AAV7JYS6"/>
<dbReference type="GO" id="GO:0005524">
    <property type="term" value="F:ATP binding"/>
    <property type="evidence" value="ECO:0007669"/>
    <property type="project" value="UniProtKB-UniRule"/>
</dbReference>
<proteinExistence type="predicted"/>
<dbReference type="InterPro" id="IPR051681">
    <property type="entry name" value="Ser/Thr_Kinases-Pseudokinases"/>
</dbReference>
<keyword evidence="5 6" id="KW-0067">ATP-binding</keyword>
<dbReference type="InterPro" id="IPR002219">
    <property type="entry name" value="PKC_DAG/PE"/>
</dbReference>
<dbReference type="SUPFAM" id="SSF56112">
    <property type="entry name" value="Protein kinase-like (PK-like)"/>
    <property type="match status" value="1"/>
</dbReference>
<dbReference type="GO" id="GO:0046872">
    <property type="term" value="F:metal ion binding"/>
    <property type="evidence" value="ECO:0007669"/>
    <property type="project" value="UniProtKB-KW"/>
</dbReference>
<feature type="binding site" evidence="6">
    <location>
        <position position="591"/>
    </location>
    <ligand>
        <name>ATP</name>
        <dbReference type="ChEBI" id="CHEBI:30616"/>
    </ligand>
</feature>
<dbReference type="PROSITE" id="PS50081">
    <property type="entry name" value="ZF_DAG_PE_2"/>
    <property type="match status" value="1"/>
</dbReference>
<dbReference type="Gene3D" id="3.30.60.20">
    <property type="match status" value="1"/>
</dbReference>
<evidence type="ECO:0000256" key="3">
    <source>
        <dbReference type="ARBA" id="ARBA00022741"/>
    </source>
</evidence>
<gene>
    <name evidence="10" type="ORF">LOD99_2964</name>
</gene>
<dbReference type="PROSITE" id="PS50011">
    <property type="entry name" value="PROTEIN_KINASE_DOM"/>
    <property type="match status" value="1"/>
</dbReference>
<keyword evidence="10" id="KW-0418">Kinase</keyword>
<dbReference type="PANTHER" id="PTHR44329:SF262">
    <property type="entry name" value="RAF HOMOLOG SERINE_THREONINE-PROTEIN KINASE RAF"/>
    <property type="match status" value="1"/>
</dbReference>
<dbReference type="Gene3D" id="3.10.20.90">
    <property type="entry name" value="Phosphatidylinositol 3-kinase Catalytic Subunit, Chain A, domain 1"/>
    <property type="match status" value="1"/>
</dbReference>
<dbReference type="Gene3D" id="3.30.200.20">
    <property type="entry name" value="Phosphorylase Kinase, domain 1"/>
    <property type="match status" value="1"/>
</dbReference>
<feature type="region of interest" description="Disordered" evidence="7">
    <location>
        <begin position="487"/>
        <end position="518"/>
    </location>
</feature>
<evidence type="ECO:0000259" key="8">
    <source>
        <dbReference type="PROSITE" id="PS50011"/>
    </source>
</evidence>
<evidence type="ECO:0000256" key="7">
    <source>
        <dbReference type="SAM" id="MobiDB-lite"/>
    </source>
</evidence>
<dbReference type="SMART" id="SM00220">
    <property type="entry name" value="S_TKc"/>
    <property type="match status" value="1"/>
</dbReference>
<evidence type="ECO:0000313" key="10">
    <source>
        <dbReference type="EMBL" id="KAI6654118.1"/>
    </source>
</evidence>
<evidence type="ECO:0000256" key="6">
    <source>
        <dbReference type="PROSITE-ProRule" id="PRU10141"/>
    </source>
</evidence>
<evidence type="ECO:0000256" key="4">
    <source>
        <dbReference type="ARBA" id="ARBA00022833"/>
    </source>
</evidence>
<keyword evidence="3 6" id="KW-0547">Nucleotide-binding</keyword>
<dbReference type="InterPro" id="IPR017441">
    <property type="entry name" value="Protein_kinase_ATP_BS"/>
</dbReference>
<feature type="region of interest" description="Disordered" evidence="7">
    <location>
        <begin position="75"/>
        <end position="107"/>
    </location>
</feature>
<dbReference type="InterPro" id="IPR001245">
    <property type="entry name" value="Ser-Thr/Tyr_kinase_cat_dom"/>
</dbReference>
<evidence type="ECO:0000259" key="9">
    <source>
        <dbReference type="PROSITE" id="PS50081"/>
    </source>
</evidence>
<evidence type="ECO:0000313" key="11">
    <source>
        <dbReference type="Proteomes" id="UP001165289"/>
    </source>
</evidence>
<dbReference type="Gene3D" id="1.10.510.10">
    <property type="entry name" value="Transferase(Phosphotransferase) domain 1"/>
    <property type="match status" value="1"/>
</dbReference>
<comment type="caution">
    <text evidence="10">The sequence shown here is derived from an EMBL/GenBank/DDBJ whole genome shotgun (WGS) entry which is preliminary data.</text>
</comment>
<feature type="domain" description="Protein kinase" evidence="8">
    <location>
        <begin position="565"/>
        <end position="830"/>
    </location>
</feature>
<name>A0AAV7JYS6_9METZ</name>
<dbReference type="PROSITE" id="PS00479">
    <property type="entry name" value="ZF_DAG_PE_1"/>
    <property type="match status" value="1"/>
</dbReference>
<accession>A0AAV7JYS6</accession>
<feature type="domain" description="Phorbol-ester/DAG-type" evidence="9">
    <location>
        <begin position="271"/>
        <end position="317"/>
    </location>
</feature>
<dbReference type="InterPro" id="IPR000719">
    <property type="entry name" value="Prot_kinase_dom"/>
</dbReference>
<feature type="compositionally biased region" description="Polar residues" evidence="7">
    <location>
        <begin position="421"/>
        <end position="434"/>
    </location>
</feature>
<dbReference type="PANTHER" id="PTHR44329">
    <property type="entry name" value="SERINE/THREONINE-PROTEIN KINASE TNNI3K-RELATED"/>
    <property type="match status" value="1"/>
</dbReference>
<dbReference type="SUPFAM" id="SSF57889">
    <property type="entry name" value="Cysteine-rich domain"/>
    <property type="match status" value="1"/>
</dbReference>
<protein>
    <submittedName>
        <fullName evidence="10">Serine/threonine-protein kinase B-raf like</fullName>
    </submittedName>
</protein>
<reference evidence="10 11" key="1">
    <citation type="journal article" date="2023" name="BMC Biol.">
        <title>The compact genome of the sponge Oopsacas minuta (Hexactinellida) is lacking key metazoan core genes.</title>
        <authorList>
            <person name="Santini S."/>
            <person name="Schenkelaars Q."/>
            <person name="Jourda C."/>
            <person name="Duchesne M."/>
            <person name="Belahbib H."/>
            <person name="Rocher C."/>
            <person name="Selva M."/>
            <person name="Riesgo A."/>
            <person name="Vervoort M."/>
            <person name="Leys S.P."/>
            <person name="Kodjabachian L."/>
            <person name="Le Bivic A."/>
            <person name="Borchiellini C."/>
            <person name="Claverie J.M."/>
            <person name="Renard E."/>
        </authorList>
    </citation>
    <scope>NUCLEOTIDE SEQUENCE [LARGE SCALE GENOMIC DNA]</scope>
    <source>
        <strain evidence="10">SPO-2</strain>
    </source>
</reference>